<dbReference type="EMBL" id="VOFY01000008">
    <property type="protein sequence ID" value="KAA8590071.1"/>
    <property type="molecule type" value="Genomic_DNA"/>
</dbReference>
<organism evidence="1 2">
    <name type="scientific">Etheostoma spectabile</name>
    <name type="common">orangethroat darter</name>
    <dbReference type="NCBI Taxonomy" id="54343"/>
    <lineage>
        <taxon>Eukaryota</taxon>
        <taxon>Metazoa</taxon>
        <taxon>Chordata</taxon>
        <taxon>Craniata</taxon>
        <taxon>Vertebrata</taxon>
        <taxon>Euteleostomi</taxon>
        <taxon>Actinopterygii</taxon>
        <taxon>Neopterygii</taxon>
        <taxon>Teleostei</taxon>
        <taxon>Neoteleostei</taxon>
        <taxon>Acanthomorphata</taxon>
        <taxon>Eupercaria</taxon>
        <taxon>Perciformes</taxon>
        <taxon>Percoidei</taxon>
        <taxon>Percidae</taxon>
        <taxon>Etheostomatinae</taxon>
        <taxon>Etheostoma</taxon>
    </lineage>
</organism>
<evidence type="ECO:0000313" key="2">
    <source>
        <dbReference type="Proteomes" id="UP000327493"/>
    </source>
</evidence>
<dbReference type="AlphaFoldDB" id="A0A5J5DD51"/>
<reference evidence="1 2" key="1">
    <citation type="submission" date="2019-08" db="EMBL/GenBank/DDBJ databases">
        <title>A chromosome-level genome assembly, high-density linkage maps, and genome scans reveal the genomic architecture of hybrid incompatibilities underlying speciation via character displacement in darters (Percidae: Etheostominae).</title>
        <authorList>
            <person name="Moran R.L."/>
            <person name="Catchen J.M."/>
            <person name="Fuller R.C."/>
        </authorList>
    </citation>
    <scope>NUCLEOTIDE SEQUENCE [LARGE SCALE GENOMIC DNA]</scope>
    <source>
        <strain evidence="1">EspeVRDwgs_2016</strain>
        <tissue evidence="1">Muscle</tissue>
    </source>
</reference>
<evidence type="ECO:0000313" key="1">
    <source>
        <dbReference type="EMBL" id="KAA8590071.1"/>
    </source>
</evidence>
<name>A0A5J5DD51_9PERO</name>
<comment type="caution">
    <text evidence="1">The sequence shown here is derived from an EMBL/GenBank/DDBJ whole genome shotgun (WGS) entry which is preliminary data.</text>
</comment>
<protein>
    <submittedName>
        <fullName evidence="1">Uncharacterized protein</fullName>
    </submittedName>
</protein>
<dbReference type="Proteomes" id="UP000327493">
    <property type="component" value="Chromosome 8"/>
</dbReference>
<sequence length="102" mass="11105">MLAPRRTPHCARHGNKRMVGKTTLLLCGFWLHEEDAQRCPSCGSHYRGPPRAAPLKLNLTKDMVNDIHKHVMGTSDESGLAPSGPLALASSSERFCRGPQGS</sequence>
<gene>
    <name evidence="1" type="ORF">FQN60_014005</name>
</gene>
<proteinExistence type="predicted"/>
<keyword evidence="2" id="KW-1185">Reference proteome</keyword>
<accession>A0A5J5DD51</accession>